<proteinExistence type="predicted"/>
<evidence type="ECO:0000256" key="3">
    <source>
        <dbReference type="ARBA" id="ARBA00022679"/>
    </source>
</evidence>
<dbReference type="GO" id="GO:0009103">
    <property type="term" value="P:lipopolysaccharide biosynthetic process"/>
    <property type="evidence" value="ECO:0007669"/>
    <property type="project" value="UniProtKB-KW"/>
</dbReference>
<dbReference type="PROSITE" id="PS51257">
    <property type="entry name" value="PROKAR_LIPOPROTEIN"/>
    <property type="match status" value="1"/>
</dbReference>
<dbReference type="GO" id="GO:0005886">
    <property type="term" value="C:plasma membrane"/>
    <property type="evidence" value="ECO:0007669"/>
    <property type="project" value="TreeGrafter"/>
</dbReference>
<dbReference type="BioCyc" id="PMAR59922:G1G80-2256-MONOMER"/>
<dbReference type="Pfam" id="PF00535">
    <property type="entry name" value="Glycos_transf_2"/>
    <property type="match status" value="1"/>
</dbReference>
<gene>
    <name evidence="10" type="ordered locus">P9303_25741</name>
</gene>
<dbReference type="RefSeq" id="WP_011827149.1">
    <property type="nucleotide sequence ID" value="NC_008820.1"/>
</dbReference>
<dbReference type="CDD" id="cd04187">
    <property type="entry name" value="DPM1_like_bac"/>
    <property type="match status" value="1"/>
</dbReference>
<dbReference type="AlphaFoldDB" id="A2CCU5"/>
<evidence type="ECO:0000256" key="6">
    <source>
        <dbReference type="ARBA" id="ARBA00022989"/>
    </source>
</evidence>
<dbReference type="HOGENOM" id="CLU_033536_0_1_3"/>
<dbReference type="InterPro" id="IPR050256">
    <property type="entry name" value="Glycosyltransferase_2"/>
</dbReference>
<organism evidence="10 11">
    <name type="scientific">Prochlorococcus marinus (strain MIT 9303)</name>
    <dbReference type="NCBI Taxonomy" id="59922"/>
    <lineage>
        <taxon>Bacteria</taxon>
        <taxon>Bacillati</taxon>
        <taxon>Cyanobacteriota</taxon>
        <taxon>Cyanophyceae</taxon>
        <taxon>Synechococcales</taxon>
        <taxon>Prochlorococcaceae</taxon>
        <taxon>Prochlorococcus</taxon>
    </lineage>
</organism>
<dbReference type="Gene3D" id="3.90.550.10">
    <property type="entry name" value="Spore Coat Polysaccharide Biosynthesis Protein SpsA, Chain A"/>
    <property type="match status" value="1"/>
</dbReference>
<dbReference type="SUPFAM" id="SSF53448">
    <property type="entry name" value="Nucleotide-diphospho-sugar transferases"/>
    <property type="match status" value="1"/>
</dbReference>
<feature type="domain" description="Glycosyltransferase 2-like" evidence="9">
    <location>
        <begin position="16"/>
        <end position="180"/>
    </location>
</feature>
<feature type="transmembrane region" description="Helical" evidence="8">
    <location>
        <begin position="244"/>
        <end position="268"/>
    </location>
</feature>
<evidence type="ECO:0000313" key="10">
    <source>
        <dbReference type="EMBL" id="ABM79305.1"/>
    </source>
</evidence>
<name>A2CCU5_PROM3</name>
<dbReference type="GO" id="GO:0004582">
    <property type="term" value="F:dolichyl-phosphate beta-D-mannosyltransferase activity"/>
    <property type="evidence" value="ECO:0007669"/>
    <property type="project" value="UniProtKB-EC"/>
</dbReference>
<reference evidence="10 11" key="1">
    <citation type="journal article" date="2007" name="PLoS Genet.">
        <title>Patterns and implications of gene gain and loss in the evolution of Prochlorococcus.</title>
        <authorList>
            <person name="Kettler G.C."/>
            <person name="Martiny A.C."/>
            <person name="Huang K."/>
            <person name="Zucker J."/>
            <person name="Coleman M.L."/>
            <person name="Rodrigue S."/>
            <person name="Chen F."/>
            <person name="Lapidus A."/>
            <person name="Ferriera S."/>
            <person name="Johnson J."/>
            <person name="Steglich C."/>
            <person name="Church G.M."/>
            <person name="Richardson P."/>
            <person name="Chisholm S.W."/>
        </authorList>
    </citation>
    <scope>NUCLEOTIDE SEQUENCE [LARGE SCALE GENOMIC DNA]</scope>
    <source>
        <strain evidence="10 11">MIT 9303</strain>
    </source>
</reference>
<dbReference type="InterPro" id="IPR029044">
    <property type="entry name" value="Nucleotide-diphossugar_trans"/>
</dbReference>
<evidence type="ECO:0000256" key="8">
    <source>
        <dbReference type="SAM" id="Phobius"/>
    </source>
</evidence>
<evidence type="ECO:0000256" key="5">
    <source>
        <dbReference type="ARBA" id="ARBA00022985"/>
    </source>
</evidence>
<keyword evidence="4 8" id="KW-0812">Transmembrane</keyword>
<keyword evidence="3 10" id="KW-0808">Transferase</keyword>
<protein>
    <submittedName>
        <fullName evidence="10">Glycosyl transferase, family 2</fullName>
        <ecNumber evidence="10">2.4.1.83</ecNumber>
    </submittedName>
</protein>
<evidence type="ECO:0000313" key="11">
    <source>
        <dbReference type="Proteomes" id="UP000002274"/>
    </source>
</evidence>
<evidence type="ECO:0000256" key="7">
    <source>
        <dbReference type="ARBA" id="ARBA00023136"/>
    </source>
</evidence>
<dbReference type="KEGG" id="pmf:P9303_25741"/>
<accession>A2CCU5</accession>
<keyword evidence="7 8" id="KW-0472">Membrane</keyword>
<dbReference type="InterPro" id="IPR001173">
    <property type="entry name" value="Glyco_trans_2-like"/>
</dbReference>
<keyword evidence="5" id="KW-0448">Lipopolysaccharide biosynthesis</keyword>
<dbReference type="STRING" id="59922.P9303_25741"/>
<sequence>MERSSISERLPGQIWVVAACFNEEVVICQFIERVLALPAVSHLLLVDDGSRDGTVAQIRSWQQRFVGSKASAPVTLLELTRNFGKESAMLAGLDYAQGHCDAVVLIDSDLQHPPELITQMAQAWRDGAEVVTAVRDDRDQESRLKVTTSSWFYRVFNRVVDSIQLIDGAGDFRLLSAPVVQALTQMREFSRFSKGLLPWTGYRSVELSYSRVKRMGGRSSWSPLKLWSYALDGIFSFSVIPLKIWSFLGLVVSLISLLYAAVIVLITIFNGVDLPGYASLIVAVLFLGGIQLIGIGVLGEYIGRIYVDTKARPHYFIRAIHGSL</sequence>
<dbReference type="PANTHER" id="PTHR48090:SF3">
    <property type="entry name" value="UNDECAPRENYL-PHOSPHATE 4-DEOXY-4-FORMAMIDO-L-ARABINOSE TRANSFERASE"/>
    <property type="match status" value="1"/>
</dbReference>
<dbReference type="EC" id="2.4.1.83" evidence="10"/>
<keyword evidence="2 10" id="KW-0328">Glycosyltransferase</keyword>
<evidence type="ECO:0000259" key="9">
    <source>
        <dbReference type="Pfam" id="PF00535"/>
    </source>
</evidence>
<keyword evidence="1" id="KW-1003">Cell membrane</keyword>
<dbReference type="CAZy" id="GT2">
    <property type="family name" value="Glycosyltransferase Family 2"/>
</dbReference>
<evidence type="ECO:0000256" key="1">
    <source>
        <dbReference type="ARBA" id="ARBA00022475"/>
    </source>
</evidence>
<dbReference type="Proteomes" id="UP000002274">
    <property type="component" value="Chromosome"/>
</dbReference>
<evidence type="ECO:0000256" key="2">
    <source>
        <dbReference type="ARBA" id="ARBA00022676"/>
    </source>
</evidence>
<evidence type="ECO:0000256" key="4">
    <source>
        <dbReference type="ARBA" id="ARBA00022692"/>
    </source>
</evidence>
<dbReference type="EMBL" id="CP000554">
    <property type="protein sequence ID" value="ABM79305.1"/>
    <property type="molecule type" value="Genomic_DNA"/>
</dbReference>
<feature type="transmembrane region" description="Helical" evidence="8">
    <location>
        <begin position="280"/>
        <end position="302"/>
    </location>
</feature>
<dbReference type="PANTHER" id="PTHR48090">
    <property type="entry name" value="UNDECAPRENYL-PHOSPHATE 4-DEOXY-4-FORMAMIDO-L-ARABINOSE TRANSFERASE-RELATED"/>
    <property type="match status" value="1"/>
</dbReference>
<keyword evidence="6 8" id="KW-1133">Transmembrane helix</keyword>